<gene>
    <name evidence="2" type="ordered locus">Plabr_3697</name>
</gene>
<proteinExistence type="predicted"/>
<dbReference type="SUPFAM" id="SSF51197">
    <property type="entry name" value="Clavaminate synthase-like"/>
    <property type="match status" value="1"/>
</dbReference>
<dbReference type="STRING" id="756272.Plabr_3697"/>
<keyword evidence="2" id="KW-0560">Oxidoreductase</keyword>
<accession>F0SR43</accession>
<reference evidence="3" key="1">
    <citation type="submission" date="2011-02" db="EMBL/GenBank/DDBJ databases">
        <title>The complete genome of Planctomyces brasiliensis DSM 5305.</title>
        <authorList>
            <person name="Lucas S."/>
            <person name="Copeland A."/>
            <person name="Lapidus A."/>
            <person name="Bruce D."/>
            <person name="Goodwin L."/>
            <person name="Pitluck S."/>
            <person name="Kyrpides N."/>
            <person name="Mavromatis K."/>
            <person name="Pagani I."/>
            <person name="Ivanova N."/>
            <person name="Ovchinnikova G."/>
            <person name="Lu M."/>
            <person name="Detter J.C."/>
            <person name="Han C."/>
            <person name="Land M."/>
            <person name="Hauser L."/>
            <person name="Markowitz V."/>
            <person name="Cheng J.-F."/>
            <person name="Hugenholtz P."/>
            <person name="Woyke T."/>
            <person name="Wu D."/>
            <person name="Tindall B."/>
            <person name="Pomrenke H.G."/>
            <person name="Brambilla E."/>
            <person name="Klenk H.-P."/>
            <person name="Eisen J.A."/>
        </authorList>
    </citation>
    <scope>NUCLEOTIDE SEQUENCE [LARGE SCALE GENOMIC DNA]</scope>
    <source>
        <strain evidence="3">ATCC 49424 / DSM 5305 / JCM 21570 / NBRC 103401 / IFAM 1448</strain>
    </source>
</reference>
<dbReference type="AlphaFoldDB" id="F0SR43"/>
<dbReference type="HOGENOM" id="CLU_1000718_0_0_0"/>
<dbReference type="RefSeq" id="WP_013630009.1">
    <property type="nucleotide sequence ID" value="NC_015174.1"/>
</dbReference>
<dbReference type="Gene3D" id="2.60.120.620">
    <property type="entry name" value="q2cbj1_9rhob like domain"/>
    <property type="match status" value="1"/>
</dbReference>
<dbReference type="PANTHER" id="PTHR20883">
    <property type="entry name" value="PHYTANOYL-COA DIOXYGENASE DOMAIN CONTAINING 1"/>
    <property type="match status" value="1"/>
</dbReference>
<evidence type="ECO:0000313" key="2">
    <source>
        <dbReference type="EMBL" id="ADY61290.1"/>
    </source>
</evidence>
<dbReference type="KEGG" id="pbs:Plabr_3697"/>
<evidence type="ECO:0000313" key="3">
    <source>
        <dbReference type="Proteomes" id="UP000006860"/>
    </source>
</evidence>
<dbReference type="Pfam" id="PF05721">
    <property type="entry name" value="PhyH"/>
    <property type="match status" value="1"/>
</dbReference>
<dbReference type="Proteomes" id="UP000006860">
    <property type="component" value="Chromosome"/>
</dbReference>
<organism evidence="2 3">
    <name type="scientific">Rubinisphaera brasiliensis (strain ATCC 49424 / DSM 5305 / JCM 21570 / IAM 15109 / NBRC 103401 / IFAM 1448)</name>
    <name type="common">Planctomyces brasiliensis</name>
    <dbReference type="NCBI Taxonomy" id="756272"/>
    <lineage>
        <taxon>Bacteria</taxon>
        <taxon>Pseudomonadati</taxon>
        <taxon>Planctomycetota</taxon>
        <taxon>Planctomycetia</taxon>
        <taxon>Planctomycetales</taxon>
        <taxon>Planctomycetaceae</taxon>
        <taxon>Rubinisphaera</taxon>
    </lineage>
</organism>
<name>F0SR43_RUBBR</name>
<sequence length="278" mass="31868">MMHHHENIVRDGYTVVDDVFDADTMLAWRDTLRHLQRSQSRSVYSTVHWYRNILELCPTATWAAITKPVLLMLLDSLMGPFVQLDGVSLVAFDPLPEIDRPVRGWHRDRWAEFPQGRYTRPRAVHVLCYLQDITDTSGPLRVIPGSHVRPVAIEQPDERASHSDEVLLFPKRGQAVVLHNQLLHSGSLHSRGGQREFCSICFNHCWMKQPDDFSGPNCRRLRMEARGYGDRGLLRLLGVDEDFGAGLNRSNCGFLRPDTVYWDEWQQEDRLAAIGTLG</sequence>
<dbReference type="PANTHER" id="PTHR20883:SF48">
    <property type="entry name" value="ECTOINE DIOXYGENASE"/>
    <property type="match status" value="1"/>
</dbReference>
<dbReference type="EMBL" id="CP002546">
    <property type="protein sequence ID" value="ADY61290.1"/>
    <property type="molecule type" value="Genomic_DNA"/>
</dbReference>
<dbReference type="InterPro" id="IPR008775">
    <property type="entry name" value="Phytyl_CoA_dOase-like"/>
</dbReference>
<protein>
    <submittedName>
        <fullName evidence="2">Phytanoyl-CoA dioxygenase</fullName>
    </submittedName>
</protein>
<dbReference type="GO" id="GO:0005506">
    <property type="term" value="F:iron ion binding"/>
    <property type="evidence" value="ECO:0007669"/>
    <property type="project" value="UniProtKB-ARBA"/>
</dbReference>
<evidence type="ECO:0000256" key="1">
    <source>
        <dbReference type="ARBA" id="ARBA00001954"/>
    </source>
</evidence>
<keyword evidence="3" id="KW-1185">Reference proteome</keyword>
<dbReference type="eggNOG" id="COG5285">
    <property type="taxonomic scope" value="Bacteria"/>
</dbReference>
<comment type="cofactor">
    <cofactor evidence="1">
        <name>Fe(2+)</name>
        <dbReference type="ChEBI" id="CHEBI:29033"/>
    </cofactor>
</comment>
<keyword evidence="2" id="KW-0223">Dioxygenase</keyword>
<dbReference type="GO" id="GO:0016706">
    <property type="term" value="F:2-oxoglutarate-dependent dioxygenase activity"/>
    <property type="evidence" value="ECO:0007669"/>
    <property type="project" value="UniProtKB-ARBA"/>
</dbReference>